<gene>
    <name evidence="1" type="ORF">ACFOOT_19115</name>
</gene>
<accession>A0ABV7V9B6</accession>
<name>A0ABV7V9B6_9SPHN</name>
<evidence type="ECO:0000313" key="1">
    <source>
        <dbReference type="EMBL" id="MFC3673537.1"/>
    </source>
</evidence>
<dbReference type="Proteomes" id="UP001595683">
    <property type="component" value="Unassembled WGS sequence"/>
</dbReference>
<proteinExistence type="predicted"/>
<sequence length="220" mass="25148">MGRPKRHSGGHAIRNAHELYRQSVENGAPDYTYVALAIGAAPHAPPSWAIMECIALRRQHELVPARGNLNDIPDILDDIVRYYDQKQRDFEASDPEGYRALGRYRAPSLRSAILDVLRVTGRRRELANSANDDWFRDIREAWEWEQLHDLVPGSFMELDEGDITEDERKLKTTSRIERVLMQRLAAENGDPEDTATWAWVTSELIRASDVKEARSTLPKS</sequence>
<dbReference type="EMBL" id="JBHRYE010000048">
    <property type="protein sequence ID" value="MFC3673537.1"/>
    <property type="molecule type" value="Genomic_DNA"/>
</dbReference>
<keyword evidence="2" id="KW-1185">Reference proteome</keyword>
<protein>
    <submittedName>
        <fullName evidence="1">Uncharacterized protein</fullName>
    </submittedName>
</protein>
<comment type="caution">
    <text evidence="1">The sequence shown here is derived from an EMBL/GenBank/DDBJ whole genome shotgun (WGS) entry which is preliminary data.</text>
</comment>
<reference evidence="2" key="1">
    <citation type="journal article" date="2019" name="Int. J. Syst. Evol. Microbiol.">
        <title>The Global Catalogue of Microorganisms (GCM) 10K type strain sequencing project: providing services to taxonomists for standard genome sequencing and annotation.</title>
        <authorList>
            <consortium name="The Broad Institute Genomics Platform"/>
            <consortium name="The Broad Institute Genome Sequencing Center for Infectious Disease"/>
            <person name="Wu L."/>
            <person name="Ma J."/>
        </authorList>
    </citation>
    <scope>NUCLEOTIDE SEQUENCE [LARGE SCALE GENOMIC DNA]</scope>
    <source>
        <strain evidence="2">KCTC 42224</strain>
    </source>
</reference>
<evidence type="ECO:0000313" key="2">
    <source>
        <dbReference type="Proteomes" id="UP001595683"/>
    </source>
</evidence>
<dbReference type="RefSeq" id="WP_191325909.1">
    <property type="nucleotide sequence ID" value="NZ_BMZP01000024.1"/>
</dbReference>
<organism evidence="1 2">
    <name type="scientific">Novosphingobium pokkalii</name>
    <dbReference type="NCBI Taxonomy" id="1770194"/>
    <lineage>
        <taxon>Bacteria</taxon>
        <taxon>Pseudomonadati</taxon>
        <taxon>Pseudomonadota</taxon>
        <taxon>Alphaproteobacteria</taxon>
        <taxon>Sphingomonadales</taxon>
        <taxon>Sphingomonadaceae</taxon>
        <taxon>Novosphingobium</taxon>
    </lineage>
</organism>